<keyword evidence="1" id="KW-0812">Transmembrane</keyword>
<comment type="caution">
    <text evidence="2">The sequence shown here is derived from an EMBL/GenBank/DDBJ whole genome shotgun (WGS) entry which is preliminary data.</text>
</comment>
<evidence type="ECO:0000313" key="2">
    <source>
        <dbReference type="EMBL" id="MBA0798800.1"/>
    </source>
</evidence>
<proteinExistence type="predicted"/>
<accession>A0A7J9GML5</accession>
<feature type="transmembrane region" description="Helical" evidence="1">
    <location>
        <begin position="55"/>
        <end position="75"/>
    </location>
</feature>
<name>A0A7J9GML5_9ROSI</name>
<keyword evidence="1" id="KW-0472">Membrane</keyword>
<evidence type="ECO:0000313" key="3">
    <source>
        <dbReference type="Proteomes" id="UP000593560"/>
    </source>
</evidence>
<organism evidence="2 3">
    <name type="scientific">Gossypium harknessii</name>
    <dbReference type="NCBI Taxonomy" id="34285"/>
    <lineage>
        <taxon>Eukaryota</taxon>
        <taxon>Viridiplantae</taxon>
        <taxon>Streptophyta</taxon>
        <taxon>Embryophyta</taxon>
        <taxon>Tracheophyta</taxon>
        <taxon>Spermatophyta</taxon>
        <taxon>Magnoliopsida</taxon>
        <taxon>eudicotyledons</taxon>
        <taxon>Gunneridae</taxon>
        <taxon>Pentapetalae</taxon>
        <taxon>rosids</taxon>
        <taxon>malvids</taxon>
        <taxon>Malvales</taxon>
        <taxon>Malvaceae</taxon>
        <taxon>Malvoideae</taxon>
        <taxon>Gossypium</taxon>
    </lineage>
</organism>
<protein>
    <submittedName>
        <fullName evidence="2">Uncharacterized protein</fullName>
    </submittedName>
</protein>
<dbReference type="EMBL" id="JABFAD010000005">
    <property type="protein sequence ID" value="MBA0798800.1"/>
    <property type="molecule type" value="Genomic_DNA"/>
</dbReference>
<gene>
    <name evidence="2" type="ORF">Gohar_009358</name>
</gene>
<feature type="transmembrane region" description="Helical" evidence="1">
    <location>
        <begin position="87"/>
        <end position="112"/>
    </location>
</feature>
<dbReference type="Proteomes" id="UP000593560">
    <property type="component" value="Unassembled WGS sequence"/>
</dbReference>
<reference evidence="2 3" key="1">
    <citation type="journal article" date="2019" name="Genome Biol. Evol.">
        <title>Insights into the evolution of the New World diploid cottons (Gossypium, subgenus Houzingenia) based on genome sequencing.</title>
        <authorList>
            <person name="Grover C.E."/>
            <person name="Arick M.A. 2nd"/>
            <person name="Thrash A."/>
            <person name="Conover J.L."/>
            <person name="Sanders W.S."/>
            <person name="Peterson D.G."/>
            <person name="Frelichowski J.E."/>
            <person name="Scheffler J.A."/>
            <person name="Scheffler B.E."/>
            <person name="Wendel J.F."/>
        </authorList>
    </citation>
    <scope>NUCLEOTIDE SEQUENCE [LARGE SCALE GENOMIC DNA]</scope>
    <source>
        <strain evidence="2">0</strain>
        <tissue evidence="2">Leaf</tissue>
    </source>
</reference>
<sequence length="122" mass="14138">MFVDSWGNESAMLYSDLREQINGEVIGFKRLVRLMPLIRVRFLEHKAVRILNRKCVYLVFRSLTPLLVALAYTTFRRQPCPSKLTFMSLLIILGGTIEYVARDSAFTFIAYYGRLRISLPSL</sequence>
<keyword evidence="1" id="KW-1133">Transmembrane helix</keyword>
<keyword evidence="3" id="KW-1185">Reference proteome</keyword>
<dbReference type="AlphaFoldDB" id="A0A7J9GML5"/>
<evidence type="ECO:0000256" key="1">
    <source>
        <dbReference type="SAM" id="Phobius"/>
    </source>
</evidence>
<dbReference type="OrthoDB" id="10367418at2759"/>